<dbReference type="InterPro" id="IPR050310">
    <property type="entry name" value="VPS10-sortilin"/>
</dbReference>
<keyword evidence="19 31" id="KW-1133">Transmembrane helix</keyword>
<keyword evidence="21 31" id="KW-0472">Membrane</keyword>
<dbReference type="CDD" id="cd00112">
    <property type="entry name" value="LDLa"/>
    <property type="match status" value="10"/>
</dbReference>
<evidence type="ECO:0000313" key="34">
    <source>
        <dbReference type="Proteomes" id="UP001318040"/>
    </source>
</evidence>
<dbReference type="InterPro" id="IPR000033">
    <property type="entry name" value="LDLR_classB_rpt"/>
</dbReference>
<feature type="compositionally biased region" description="Low complexity" evidence="30">
    <location>
        <begin position="63"/>
        <end position="87"/>
    </location>
</feature>
<dbReference type="GO" id="GO:0005789">
    <property type="term" value="C:endoplasmic reticulum membrane"/>
    <property type="evidence" value="ECO:0007669"/>
    <property type="project" value="UniProtKB-SubCell"/>
</dbReference>
<evidence type="ECO:0000256" key="2">
    <source>
        <dbReference type="ARBA" id="ARBA00004158"/>
    </source>
</evidence>
<keyword evidence="18" id="KW-0256">Endoplasmic reticulum</keyword>
<feature type="repeat" description="LDL-receptor class B" evidence="29">
    <location>
        <begin position="892"/>
        <end position="933"/>
    </location>
</feature>
<dbReference type="FunFam" id="4.10.400.10:FF:000105">
    <property type="entry name" value="Lipophorin receptor 1, isoform K"/>
    <property type="match status" value="1"/>
</dbReference>
<dbReference type="Pfam" id="PF15902">
    <property type="entry name" value="Sortilin-Vps10"/>
    <property type="match status" value="1"/>
</dbReference>
<evidence type="ECO:0000256" key="15">
    <source>
        <dbReference type="ARBA" id="ARBA00022729"/>
    </source>
</evidence>
<feature type="disulfide bond" evidence="28">
    <location>
        <begin position="1386"/>
        <end position="1398"/>
    </location>
</feature>
<evidence type="ECO:0000256" key="10">
    <source>
        <dbReference type="ARBA" id="ARBA00022448"/>
    </source>
</evidence>
<keyword evidence="14 31" id="KW-0812">Transmembrane</keyword>
<dbReference type="PROSITE" id="PS51120">
    <property type="entry name" value="LDLRB"/>
    <property type="match status" value="4"/>
</dbReference>
<keyword evidence="15 32" id="KW-0732">Signal</keyword>
<evidence type="ECO:0000256" key="19">
    <source>
        <dbReference type="ARBA" id="ARBA00022989"/>
    </source>
</evidence>
<feature type="transmembrane region" description="Helical" evidence="31">
    <location>
        <begin position="2101"/>
        <end position="2122"/>
    </location>
</feature>
<keyword evidence="22 28" id="KW-1015">Disulfide bond</keyword>
<feature type="disulfide bond" evidence="28">
    <location>
        <begin position="1352"/>
        <end position="1367"/>
    </location>
</feature>
<evidence type="ECO:0000256" key="5">
    <source>
        <dbReference type="ARBA" id="ARBA00004393"/>
    </source>
</evidence>
<dbReference type="PROSITE" id="PS50853">
    <property type="entry name" value="FN3"/>
    <property type="match status" value="4"/>
</dbReference>
<dbReference type="InterPro" id="IPR013783">
    <property type="entry name" value="Ig-like_fold"/>
</dbReference>
<dbReference type="InterPro" id="IPR006581">
    <property type="entry name" value="VPS10"/>
</dbReference>
<dbReference type="GO" id="GO:0030658">
    <property type="term" value="C:transport vesicle membrane"/>
    <property type="evidence" value="ECO:0007669"/>
    <property type="project" value="UniProtKB-SubCell"/>
</dbReference>
<dbReference type="GO" id="GO:0005794">
    <property type="term" value="C:Golgi apparatus"/>
    <property type="evidence" value="ECO:0007669"/>
    <property type="project" value="UniProtKB-SubCell"/>
</dbReference>
<dbReference type="Pfam" id="PF00041">
    <property type="entry name" value="fn3"/>
    <property type="match status" value="2"/>
</dbReference>
<evidence type="ECO:0000256" key="4">
    <source>
        <dbReference type="ARBA" id="ARBA00004251"/>
    </source>
</evidence>
<dbReference type="SUPFAM" id="SSF63825">
    <property type="entry name" value="YWTD domain"/>
    <property type="match status" value="1"/>
</dbReference>
<feature type="domain" description="Fibronectin type-III" evidence="33">
    <location>
        <begin position="1705"/>
        <end position="1798"/>
    </location>
</feature>
<evidence type="ECO:0000256" key="14">
    <source>
        <dbReference type="ARBA" id="ARBA00022692"/>
    </source>
</evidence>
<dbReference type="SMART" id="SM00192">
    <property type="entry name" value="LDLa"/>
    <property type="match status" value="10"/>
</dbReference>
<dbReference type="InterPro" id="IPR036116">
    <property type="entry name" value="FN3_sf"/>
</dbReference>
<dbReference type="Gene3D" id="2.10.70.80">
    <property type="match status" value="1"/>
</dbReference>
<feature type="chain" id="PRO_5042613754" description="Sortilin-related receptor" evidence="32">
    <location>
        <begin position="32"/>
        <end position="2176"/>
    </location>
</feature>
<evidence type="ECO:0000256" key="20">
    <source>
        <dbReference type="ARBA" id="ARBA00023034"/>
    </source>
</evidence>
<reference evidence="35" key="1">
    <citation type="submission" date="2025-08" db="UniProtKB">
        <authorList>
            <consortium name="RefSeq"/>
        </authorList>
    </citation>
    <scope>IDENTIFICATION</scope>
    <source>
        <tissue evidence="35">Sperm</tissue>
    </source>
</reference>
<dbReference type="InterPro" id="IPR011042">
    <property type="entry name" value="6-blade_b-propeller_TolB-like"/>
</dbReference>
<dbReference type="RefSeq" id="XP_032820441.1">
    <property type="nucleotide sequence ID" value="XM_032964550.1"/>
</dbReference>
<evidence type="ECO:0000259" key="33">
    <source>
        <dbReference type="PROSITE" id="PS50853"/>
    </source>
</evidence>
<dbReference type="KEGG" id="pmrn:116948145"/>
<feature type="disulfide bond" evidence="28">
    <location>
        <begin position="1294"/>
        <end position="1312"/>
    </location>
</feature>
<feature type="disulfide bond" evidence="28">
    <location>
        <begin position="1194"/>
        <end position="1206"/>
    </location>
</feature>
<evidence type="ECO:0000256" key="6">
    <source>
        <dbReference type="ARBA" id="ARBA00004480"/>
    </source>
</evidence>
<gene>
    <name evidence="35" type="primary">SORL1</name>
</gene>
<dbReference type="GO" id="GO:0005886">
    <property type="term" value="C:plasma membrane"/>
    <property type="evidence" value="ECO:0007669"/>
    <property type="project" value="UniProtKB-SubCell"/>
</dbReference>
<feature type="repeat" description="LDL-receptor class B" evidence="29">
    <location>
        <begin position="804"/>
        <end position="847"/>
    </location>
</feature>
<evidence type="ECO:0000256" key="18">
    <source>
        <dbReference type="ARBA" id="ARBA00022824"/>
    </source>
</evidence>
<evidence type="ECO:0000256" key="24">
    <source>
        <dbReference type="ARBA" id="ARBA00023180"/>
    </source>
</evidence>
<evidence type="ECO:0000256" key="29">
    <source>
        <dbReference type="PROSITE-ProRule" id="PRU00461"/>
    </source>
</evidence>
<dbReference type="CDD" id="cd00063">
    <property type="entry name" value="FN3"/>
    <property type="match status" value="4"/>
</dbReference>
<keyword evidence="11" id="KW-1003">Cell membrane</keyword>
<accession>A0AAJ7TP69</accession>
<evidence type="ECO:0000256" key="23">
    <source>
        <dbReference type="ARBA" id="ARBA00023170"/>
    </source>
</evidence>
<evidence type="ECO:0000256" key="25">
    <source>
        <dbReference type="ARBA" id="ARBA00023329"/>
    </source>
</evidence>
<feature type="disulfide bond" evidence="28">
    <location>
        <begin position="1494"/>
        <end position="1509"/>
    </location>
</feature>
<dbReference type="InterPro" id="IPR002172">
    <property type="entry name" value="LDrepeatLR_classA_rpt"/>
</dbReference>
<dbReference type="InterPro" id="IPR031777">
    <property type="entry name" value="Sortilin_C"/>
</dbReference>
<feature type="disulfide bond" evidence="28">
    <location>
        <begin position="1287"/>
        <end position="1299"/>
    </location>
</feature>
<feature type="domain" description="Fibronectin type-III" evidence="33">
    <location>
        <begin position="1894"/>
        <end position="1986"/>
    </location>
</feature>
<evidence type="ECO:0000313" key="35">
    <source>
        <dbReference type="RefSeq" id="XP_032820441.1"/>
    </source>
</evidence>
<dbReference type="Gene3D" id="3.30.60.270">
    <property type="match status" value="1"/>
</dbReference>
<feature type="disulfide bond" evidence="28">
    <location>
        <begin position="1454"/>
        <end position="1469"/>
    </location>
</feature>
<feature type="repeat" description="LDL-receptor class B" evidence="29">
    <location>
        <begin position="935"/>
        <end position="977"/>
    </location>
</feature>
<dbReference type="Proteomes" id="UP001318040">
    <property type="component" value="Chromosome 32"/>
</dbReference>
<evidence type="ECO:0000256" key="12">
    <source>
        <dbReference type="ARBA" id="ARBA00022536"/>
    </source>
</evidence>
<evidence type="ECO:0000256" key="22">
    <source>
        <dbReference type="ARBA" id="ARBA00023157"/>
    </source>
</evidence>
<evidence type="ECO:0000256" key="17">
    <source>
        <dbReference type="ARBA" id="ARBA00022753"/>
    </source>
</evidence>
<dbReference type="Gene3D" id="4.10.400.10">
    <property type="entry name" value="Low-density Lipoprotein Receptor"/>
    <property type="match status" value="10"/>
</dbReference>
<dbReference type="GO" id="GO:0006892">
    <property type="term" value="P:post-Golgi vesicle-mediated transport"/>
    <property type="evidence" value="ECO:0007669"/>
    <property type="project" value="TreeGrafter"/>
</dbReference>
<feature type="disulfide bond" evidence="28">
    <location>
        <begin position="1158"/>
        <end position="1176"/>
    </location>
</feature>
<dbReference type="SMART" id="SM00135">
    <property type="entry name" value="LY"/>
    <property type="match status" value="5"/>
</dbReference>
<comment type="subcellular location">
    <subcellularLocation>
        <location evidence="4">Cell membrane</location>
        <topology evidence="4">Single-pass type I membrane protein</topology>
    </subcellularLocation>
    <subcellularLocation>
        <location evidence="3">Cytoplasmic vesicle</location>
        <location evidence="3">Secretory vesicle membrane</location>
        <topology evidence="3">Single-pass type I membrane protein</topology>
    </subcellularLocation>
    <subcellularLocation>
        <location evidence="2">Early endosome membrane</location>
        <topology evidence="2">Single-pass type I membrane protein</topology>
    </subcellularLocation>
    <subcellularLocation>
        <location evidence="1">Endoplasmic reticulum membrane</location>
        <topology evidence="1">Single-pass type I membrane protein</topology>
    </subcellularLocation>
    <subcellularLocation>
        <location evidence="7">Endosome</location>
        <location evidence="7">Multivesicular body membrane</location>
        <topology evidence="7">Single-pass type I membrane protein</topology>
    </subcellularLocation>
    <subcellularLocation>
        <location evidence="5">Golgi apparatus</location>
        <location evidence="5">trans-Golgi network membrane</location>
        <topology evidence="5">Single-pass type I membrane protein</topology>
    </subcellularLocation>
    <subcellularLocation>
        <location evidence="6">Recycling endosome membrane</location>
        <topology evidence="6">Single-pass type I membrane protein</topology>
    </subcellularLocation>
</comment>
<evidence type="ECO:0000256" key="9">
    <source>
        <dbReference type="ARBA" id="ARBA00013467"/>
    </source>
</evidence>
<evidence type="ECO:0000256" key="7">
    <source>
        <dbReference type="ARBA" id="ARBA00004545"/>
    </source>
</evidence>
<dbReference type="FunFam" id="3.30.60.270:FF:000002">
    <property type="entry name" value="Sortilin-related receptor isoform A"/>
    <property type="match status" value="1"/>
</dbReference>
<dbReference type="InterPro" id="IPR015943">
    <property type="entry name" value="WD40/YVTN_repeat-like_dom_sf"/>
</dbReference>
<dbReference type="Pfam" id="PF14670">
    <property type="entry name" value="FXa_inhibition"/>
    <property type="match status" value="1"/>
</dbReference>
<keyword evidence="16" id="KW-0677">Repeat</keyword>
<dbReference type="InterPro" id="IPR009030">
    <property type="entry name" value="Growth_fac_rcpt_cys_sf"/>
</dbReference>
<dbReference type="GO" id="GO:0031901">
    <property type="term" value="C:early endosome membrane"/>
    <property type="evidence" value="ECO:0007669"/>
    <property type="project" value="UniProtKB-SubCell"/>
</dbReference>
<dbReference type="Pfam" id="PF00058">
    <property type="entry name" value="Ldl_recept_b"/>
    <property type="match status" value="3"/>
</dbReference>
<organism evidence="34 35">
    <name type="scientific">Petromyzon marinus</name>
    <name type="common">Sea lamprey</name>
    <dbReference type="NCBI Taxonomy" id="7757"/>
    <lineage>
        <taxon>Eukaryota</taxon>
        <taxon>Metazoa</taxon>
        <taxon>Chordata</taxon>
        <taxon>Craniata</taxon>
        <taxon>Vertebrata</taxon>
        <taxon>Cyclostomata</taxon>
        <taxon>Hyperoartia</taxon>
        <taxon>Petromyzontiformes</taxon>
        <taxon>Petromyzontidae</taxon>
        <taxon>Petromyzon</taxon>
    </lineage>
</organism>
<keyword evidence="17" id="KW-0967">Endosome</keyword>
<dbReference type="FunFam" id="4.10.400.10:FF:000004">
    <property type="entry name" value="Low-density lipoprotein receptor-related protein 1"/>
    <property type="match status" value="1"/>
</dbReference>
<feature type="disulfide bond" evidence="28">
    <location>
        <begin position="1170"/>
        <end position="1185"/>
    </location>
</feature>
<feature type="disulfide bond" evidence="28">
    <location>
        <begin position="1201"/>
        <end position="1219"/>
    </location>
</feature>
<comment type="caution">
    <text evidence="28">Lacks conserved residue(s) required for the propagation of feature annotation.</text>
</comment>
<evidence type="ECO:0000256" key="30">
    <source>
        <dbReference type="SAM" id="MobiDB-lite"/>
    </source>
</evidence>
<feature type="signal peptide" evidence="32">
    <location>
        <begin position="1"/>
        <end position="31"/>
    </location>
</feature>
<evidence type="ECO:0000256" key="11">
    <source>
        <dbReference type="ARBA" id="ARBA00022475"/>
    </source>
</evidence>
<protein>
    <recommendedName>
        <fullName evidence="9">Sortilin-related receptor</fullName>
    </recommendedName>
    <alternativeName>
        <fullName evidence="26">Low-density lipoprotein receptor relative with 11 ligand-binding repeats</fullName>
    </alternativeName>
    <alternativeName>
        <fullName evidence="27">Sorting protein-related receptor containing LDLR class A repeats</fullName>
    </alternativeName>
</protein>
<dbReference type="Pfam" id="PF00057">
    <property type="entry name" value="Ldl_recept_a"/>
    <property type="match status" value="10"/>
</dbReference>
<evidence type="ECO:0000256" key="16">
    <source>
        <dbReference type="ARBA" id="ARBA00022737"/>
    </source>
</evidence>
<evidence type="ECO:0000256" key="1">
    <source>
        <dbReference type="ARBA" id="ARBA00004115"/>
    </source>
</evidence>
<dbReference type="PROSITE" id="PS01209">
    <property type="entry name" value="LDLRA_1"/>
    <property type="match status" value="5"/>
</dbReference>
<feature type="disulfide bond" evidence="28">
    <location>
        <begin position="1078"/>
        <end position="1096"/>
    </location>
</feature>
<evidence type="ECO:0000256" key="31">
    <source>
        <dbReference type="SAM" id="Phobius"/>
    </source>
</evidence>
<dbReference type="FunFam" id="4.10.400.10:FF:000045">
    <property type="entry name" value="Low-density lipoprotein receptor-related protein 2"/>
    <property type="match status" value="1"/>
</dbReference>
<keyword evidence="12" id="KW-0245">EGF-like domain</keyword>
<dbReference type="PRINTS" id="PR00261">
    <property type="entry name" value="LDLRECEPTOR"/>
</dbReference>
<evidence type="ECO:0000256" key="3">
    <source>
        <dbReference type="ARBA" id="ARBA00004212"/>
    </source>
</evidence>
<dbReference type="SUPFAM" id="SSF110296">
    <property type="entry name" value="Oligoxyloglucan reducing end-specific cellobiohydrolase"/>
    <property type="match status" value="1"/>
</dbReference>
<evidence type="ECO:0000256" key="28">
    <source>
        <dbReference type="PROSITE-ProRule" id="PRU00124"/>
    </source>
</evidence>
<dbReference type="Pfam" id="PF25814">
    <property type="entry name" value="fn3_SORL1"/>
    <property type="match status" value="1"/>
</dbReference>
<feature type="disulfide bond" evidence="28">
    <location>
        <begin position="1405"/>
        <end position="1420"/>
    </location>
</feature>
<dbReference type="GO" id="GO:0032585">
    <property type="term" value="C:multivesicular body membrane"/>
    <property type="evidence" value="ECO:0007669"/>
    <property type="project" value="UniProtKB-SubCell"/>
</dbReference>
<dbReference type="FunFam" id="2.10.70.80:FF:000002">
    <property type="entry name" value="Sortilin-related receptor isoform A"/>
    <property type="match status" value="1"/>
</dbReference>
<evidence type="ECO:0000256" key="32">
    <source>
        <dbReference type="SAM" id="SignalP"/>
    </source>
</evidence>
<feature type="domain" description="Fibronectin type-III" evidence="33">
    <location>
        <begin position="1610"/>
        <end position="1702"/>
    </location>
</feature>
<evidence type="ECO:0000256" key="8">
    <source>
        <dbReference type="ARBA" id="ARBA00007041"/>
    </source>
</evidence>
<feature type="disulfide bond" evidence="28">
    <location>
        <begin position="1393"/>
        <end position="1411"/>
    </location>
</feature>
<feature type="disulfide bond" evidence="28">
    <location>
        <begin position="1071"/>
        <end position="1083"/>
    </location>
</feature>
<dbReference type="FunFam" id="4.10.400.10:FF:000011">
    <property type="entry name" value="Low-density lipoprotein receptor-related protein 1"/>
    <property type="match status" value="1"/>
</dbReference>
<dbReference type="InterPro" id="IPR057841">
    <property type="entry name" value="FN3_SORL1"/>
</dbReference>
<feature type="disulfide bond" evidence="28">
    <location>
        <begin position="1254"/>
        <end position="1269"/>
    </location>
</feature>
<dbReference type="Gene3D" id="2.120.10.30">
    <property type="entry name" value="TolB, C-terminal domain"/>
    <property type="match status" value="1"/>
</dbReference>
<dbReference type="GO" id="GO:0045053">
    <property type="term" value="P:protein retention in Golgi apparatus"/>
    <property type="evidence" value="ECO:0007669"/>
    <property type="project" value="TreeGrafter"/>
</dbReference>
<dbReference type="InterPro" id="IPR036055">
    <property type="entry name" value="LDL_receptor-like_sf"/>
</dbReference>
<dbReference type="FunFam" id="4.10.400.10:FF:000034">
    <property type="entry name" value="Low-density lipoprotein receptor-related protein 2"/>
    <property type="match status" value="1"/>
</dbReference>
<dbReference type="SMART" id="SM00602">
    <property type="entry name" value="VPS10"/>
    <property type="match status" value="1"/>
</dbReference>
<proteinExistence type="inferred from homology"/>
<dbReference type="GO" id="GO:0006622">
    <property type="term" value="P:protein targeting to lysosome"/>
    <property type="evidence" value="ECO:0007669"/>
    <property type="project" value="TreeGrafter"/>
</dbReference>
<dbReference type="InterPro" id="IPR023415">
    <property type="entry name" value="LDLR_class-A_CS"/>
</dbReference>
<dbReference type="SUPFAM" id="SSF57184">
    <property type="entry name" value="Growth factor receptor domain"/>
    <property type="match status" value="1"/>
</dbReference>
<feature type="disulfide bond" evidence="28">
    <location>
        <begin position="1306"/>
        <end position="1321"/>
    </location>
</feature>
<dbReference type="GeneID" id="116948145"/>
<comment type="similarity">
    <text evidence="8">Belongs to the VPS10-related sortilin family. SORL1 subfamily.</text>
</comment>
<feature type="disulfide bond" evidence="28">
    <location>
        <begin position="1151"/>
        <end position="1163"/>
    </location>
</feature>
<keyword evidence="25" id="KW-0968">Cytoplasmic vesicle</keyword>
<keyword evidence="24" id="KW-0325">Glycoprotein</keyword>
<evidence type="ECO:0000256" key="13">
    <source>
        <dbReference type="ARBA" id="ARBA00022583"/>
    </source>
</evidence>
<feature type="disulfide bond" evidence="28">
    <location>
        <begin position="1090"/>
        <end position="1105"/>
    </location>
</feature>
<dbReference type="InterPro" id="IPR003961">
    <property type="entry name" value="FN3_dom"/>
</dbReference>
<feature type="disulfide bond" evidence="28">
    <location>
        <begin position="1340"/>
        <end position="1358"/>
    </location>
</feature>
<dbReference type="Pfam" id="PF15901">
    <property type="entry name" value="Sortilin_C"/>
    <property type="match status" value="1"/>
</dbReference>
<dbReference type="SUPFAM" id="SSF57424">
    <property type="entry name" value="LDL receptor-like module"/>
    <property type="match status" value="10"/>
</dbReference>
<feature type="region of interest" description="Disordered" evidence="30">
    <location>
        <begin position="57"/>
        <end position="102"/>
    </location>
</feature>
<dbReference type="GO" id="GO:0055038">
    <property type="term" value="C:recycling endosome membrane"/>
    <property type="evidence" value="ECO:0007669"/>
    <property type="project" value="UniProtKB-SubCell"/>
</dbReference>
<dbReference type="SMART" id="SM00060">
    <property type="entry name" value="FN3"/>
    <property type="match status" value="4"/>
</dbReference>
<name>A0AAJ7TP69_PETMA</name>
<dbReference type="CTD" id="6653"/>
<evidence type="ECO:0000256" key="26">
    <source>
        <dbReference type="ARBA" id="ARBA00029896"/>
    </source>
</evidence>
<dbReference type="PROSITE" id="PS50068">
    <property type="entry name" value="LDLRA_2"/>
    <property type="match status" value="10"/>
</dbReference>
<sequence length="2176" mass="242961">MAAQVRGFRTPRLLPRTFSLLLFLFFVAVEARRSHFRTDTLHGAAHFAADPQDRGFLVVSRTPGQPGELQEEQPQGSGSGSRSGPQPRSRHRRELKPSVVTAPLNDNHNQMVVHWAGEKSNVIVALARDSPLVQKEPSSAVYVSYDYGHSYKNIQTNFSRLPNGSETVIAQFYHSPVDNRRYIFTDTLHSYLWITNDFGQTVKNFSCPFRPTDLLLHNKNPNLVLGYDSSHANKQLWKSDNFGESWTLIHEKVKSYYWGIEPYDEENVVYVERLEPTNTSTILRSDDFFQDATKQHVLLQGVDDFQLRDSYMFATKTVHLVGSKYPRSVQLWVSHNRKPLRSSQFRTKHPIVEYYIADASEDQVFVCVNHEGGLTNLYISEREGLKFSLSLERVLYFSPKGPGADTLVRYFAQEPFADIHRVEGLRGIYIATQVSGEHFSEENMRSFITFDKGGEWQPLLPPDTDSWGRPVNCQLKDNCSLHVTQKYSQLLNFRDRLLPVMSKISAPGLIMASGSVGKNLAHKPNVYISSTAGAHWRETLVGPHYFAWGDHGGILVAVSQEGLTGMLKFSTDEGQTWRDFQFSTENITVYGLMTEPGEKSAVFTIFGSKAPAAHSWLILQINMTYVLGSACLDEDYKLWSPADELGNECLLGRKTVYKRRTAHALCFNGEDFDRPIMSSNCSCTREDFECDTGFKLTLENEQCVQDTDFDGDPYAPPVNCPAGTMYRQTKGYRKVSGDTCSGGDMEGVLDGNIVPCPVMEEREFVLYARRTSIHRYDLATGLDETLPLTGLHSAVALDFDYLRNCLYWADIAFDTIQRLCLNGTLGQQQLLKEGLKNVEGVVVDPNSNLLYWVDAEARHIEVSRLDGTYRKVILNSTVLEKPRGLVLVPNKGIMFWTDWGEVNAGIGSSDMDGQHSNKIVNSNVRWPNGIAIDGETIYWTDAFYDRIERASLDGSNRVVLINSNLPHPYAIAVYKSDVYWDDWSRMGIMRANKYDGSGVQTLVNRAPGIMDMKIFYSGKQNMTTSCSDKNGGCSHLCLPKPNGRTCQCPDGMSSVQQSSGDFICNSRELVCAESQFKCANGRCINILWKCDHDNDCGDFSDEADCPLGTCGTNQFRCQNSGRCIPMSYKCDQEDDCGDNSDEPADCPHQKCQATEFSCSNGRCVRSAWRCDGDNDCHDWSDEVNCSSSQGNISCSADGFQCPSGPCIPRRWLCDGDKDCLDGADEQQQCGDRQCPPYDFKCVASGRCILGSWQCDGERDCSDGSDEVNCTDSGGLVPPQPTPGHLNCTSSEFQCRSGVCISLHWKCDGVDDCGDYSDEANCRGSGPTVAPRCLPLFQFQCRNHRCVPVWWKCDNDNDCGDWSDEDTCPNWQASRGNATTSSQPSGCPAHQFRCGDGTCIFDHFVCDGSPDCADGSDEYGCPTQHAVITGRPSPCSFTQFQCLKDKTCVPASARCDGRKDCVDGSDELGCLPGVCGENQFACVDGSGCLEHFMLCDGYHDCQDRSDETNCPQDTYHVQNLRQFMAHGDTTVQWDEPNPKPLREFSYMLHFSDVAKLKMDNISLSSHFTNWTSRTLQPDTEYRLTVNVVLASREIRSNHSLTFRTPEGLPSAPRHLNLSLVMDGNVHIECVWQEPDSPNGLIRNYVVQYRTSLLGSSKEDLSQRPLYNISFVQLDTTYRVRVAAATSFGQGNWTNWTSISSEVAIGPPTNLRASEVTDKSFRLSWDKIKVGQDARYVVTVTWNYKDIPEELRKISVAPDENSVSVEGLAPGLEHVVVVQGFVDQTPSPLSGFLSVTTEGQLPAEIALNQPTALNFTHLSCIWSSSMPKGVTYGLYYGVSLYNLHQNGIRNTTTDFSIVIPIITDDDYIIMVRVVKPYLGPPSNYMHARGIIDNKMPPRELHVASVGETEVTLKWQPPYDIPDGNINYTVIVTNKLSLLDQKHIRVSTANNTVEFVVKPLTPSTVYTAVVRILDTVAETPTITFTTEDILPPQTVKVIPVDDRTVLLIWADVSMQDRNFVRNRGYDVYMFVDGGTAPKRLGNTNETHYYVRDLLPGHNYTFTVQAACGPEGEGKKLCGRAAVARYDMLESAESFFSKPRDMATVVVPVVFFVLLLMGGVMAYFVVRHRRLQNSFTAFANSHYNSRQGSATFSMGDDLGDEDEDVPMIQGFSDDEPLVIA</sequence>
<evidence type="ECO:0000256" key="27">
    <source>
        <dbReference type="ARBA" id="ARBA00032450"/>
    </source>
</evidence>
<evidence type="ECO:0000256" key="21">
    <source>
        <dbReference type="ARBA" id="ARBA00023136"/>
    </source>
</evidence>
<keyword evidence="20" id="KW-0333">Golgi apparatus</keyword>
<dbReference type="InterPro" id="IPR031778">
    <property type="entry name" value="Sortilin_N"/>
</dbReference>
<dbReference type="FunFam" id="2.120.10.30:FF:000241">
    <property type="entry name" value="Low-density lipoprotein receptor-related protein 6"/>
    <property type="match status" value="1"/>
</dbReference>
<keyword evidence="34" id="KW-1185">Reference proteome</keyword>
<dbReference type="Gene3D" id="2.130.10.10">
    <property type="entry name" value="YVTN repeat-like/Quinoprotein amine dehydrogenase"/>
    <property type="match status" value="1"/>
</dbReference>
<keyword evidence="23 35" id="KW-0675">Receptor</keyword>
<dbReference type="PANTHER" id="PTHR12106">
    <property type="entry name" value="SORTILIN RELATED"/>
    <property type="match status" value="1"/>
</dbReference>
<keyword evidence="13" id="KW-0254">Endocytosis</keyword>
<keyword evidence="10" id="KW-0813">Transport</keyword>
<dbReference type="PANTHER" id="PTHR12106:SF27">
    <property type="entry name" value="SORTILIN-RELATED RECEPTOR"/>
    <property type="match status" value="1"/>
</dbReference>
<dbReference type="SUPFAM" id="SSF49265">
    <property type="entry name" value="Fibronectin type III"/>
    <property type="match status" value="3"/>
</dbReference>
<dbReference type="GO" id="GO:0006897">
    <property type="term" value="P:endocytosis"/>
    <property type="evidence" value="ECO:0007669"/>
    <property type="project" value="UniProtKB-KW"/>
</dbReference>
<feature type="domain" description="Fibronectin type-III" evidence="33">
    <location>
        <begin position="1988"/>
        <end position="2080"/>
    </location>
</feature>
<feature type="repeat" description="LDL-receptor class B" evidence="29">
    <location>
        <begin position="848"/>
        <end position="891"/>
    </location>
</feature>
<dbReference type="Gene3D" id="2.60.40.10">
    <property type="entry name" value="Immunoglobulins"/>
    <property type="match status" value="4"/>
</dbReference>